<dbReference type="EMBL" id="CP011568">
    <property type="protein sequence ID" value="AKJ67267.1"/>
    <property type="molecule type" value="Genomic_DNA"/>
</dbReference>
<gene>
    <name evidence="2" type="ORF">ABW99_02490</name>
</gene>
<feature type="transmembrane region" description="Helical" evidence="1">
    <location>
        <begin position="46"/>
        <end position="65"/>
    </location>
</feature>
<evidence type="ECO:0000256" key="1">
    <source>
        <dbReference type="SAM" id="Phobius"/>
    </source>
</evidence>
<evidence type="ECO:0000313" key="2">
    <source>
        <dbReference type="EMBL" id="AKJ67267.1"/>
    </source>
</evidence>
<organism evidence="2 3">
    <name type="scientific">Pandoraea thiooxydans</name>
    <dbReference type="NCBI Taxonomy" id="445709"/>
    <lineage>
        <taxon>Bacteria</taxon>
        <taxon>Pseudomonadati</taxon>
        <taxon>Pseudomonadota</taxon>
        <taxon>Betaproteobacteria</taxon>
        <taxon>Burkholderiales</taxon>
        <taxon>Burkholderiaceae</taxon>
        <taxon>Pandoraea</taxon>
    </lineage>
</organism>
<dbReference type="PATRIC" id="fig|445709.3.peg.541"/>
<keyword evidence="1" id="KW-1133">Transmembrane helix</keyword>
<keyword evidence="1" id="KW-0472">Membrane</keyword>
<dbReference type="AlphaFoldDB" id="A0A0G3EPJ8"/>
<dbReference type="KEGG" id="ptx:ABW99_02490"/>
<sequence length="94" mass="9349">MTGLLPVRGFDADALASVPLRAGCFALGAALALLPVSVLRTAAFAALAAVVPTDLAAALFCAVTFPDVFRWPVADGVAAADLAERAGLPVTGAL</sequence>
<feature type="transmembrane region" description="Helical" evidence="1">
    <location>
        <begin position="20"/>
        <end position="39"/>
    </location>
</feature>
<reference evidence="3" key="1">
    <citation type="submission" date="2015-06" db="EMBL/GenBank/DDBJ databases">
        <authorList>
            <person name="Lim Y.L."/>
            <person name="Ee R."/>
            <person name="Yong D."/>
            <person name="How K.Y."/>
            <person name="Yin W.F."/>
            <person name="Chan K.G."/>
        </authorList>
    </citation>
    <scope>NUCLEOTIDE SEQUENCE [LARGE SCALE GENOMIC DNA]</scope>
    <source>
        <strain evidence="3">DSM 25325</strain>
    </source>
</reference>
<proteinExistence type="predicted"/>
<protein>
    <submittedName>
        <fullName evidence="2">Uncharacterized protein</fullName>
    </submittedName>
</protein>
<keyword evidence="3" id="KW-1185">Reference proteome</keyword>
<accession>A0A0G3EPJ8</accession>
<evidence type="ECO:0000313" key="3">
    <source>
        <dbReference type="Proteomes" id="UP000036700"/>
    </source>
</evidence>
<keyword evidence="1" id="KW-0812">Transmembrane</keyword>
<name>A0A0G3EPJ8_9BURK</name>
<dbReference type="Proteomes" id="UP000036700">
    <property type="component" value="Chromosome"/>
</dbReference>